<dbReference type="SUPFAM" id="SSF57798">
    <property type="entry name" value="Casein kinase II beta subunit"/>
    <property type="match status" value="1"/>
</dbReference>
<keyword evidence="3" id="KW-1003">Cell membrane</keyword>
<feature type="compositionally biased region" description="Acidic residues" evidence="11">
    <location>
        <begin position="584"/>
        <end position="596"/>
    </location>
</feature>
<dbReference type="GO" id="GO:0006359">
    <property type="term" value="P:regulation of transcription by RNA polymerase III"/>
    <property type="evidence" value="ECO:0007669"/>
    <property type="project" value="TreeGrafter"/>
</dbReference>
<sequence length="647" mass="70874">MDSEKASDANGNSQETVPSPKDTTPEPAPPPLHPLSGSIIVLLMPFSVFGVLARLGLTALGEYSGQSIFPLIYSQAVGCLIMGFCLALKEPFSRYYPPAYTAITTGFCGSLTTFSGWELDIFKSWVNSGSASRSGVSDAVDGICKTAFTISVCIASLFYGMHLAHLVSPYFHAAPPPSKLTRRAASVLSVCVYAATIPAYLLLPNTYRHQATAAMLFSFPGTLTRYILSTYLNPVIASFPLGTFAANTTGTALLAAFHVLQSTTNPTSAEACTILQGLSDGYCGCLTTISTLTAEVETLKTPGHKYRAVDDAMEEQEEQDDGYTSSTPTSTLTWISWFCSLPGHEYFCEVTEDFIEDDFNLTGLNSMVPFWKEAMEMVLDVEPDEDAAKIPDVSIVESSAEMLYGLVHQRYILGRAGQQAMLEKYEAGVFGTCPRVYCIGCNVVPCGRSDIPGIDTVKLFCPNCNDIYVPPSSRFQGVDGAFFGTTFPHLFFQNYRESAPAPFWKPPTRGAGSTSPPNPRMSPFSNPNPYGGQKRAAGYVYVPRIYGFKVSERAKCGPRMQWLRLRPESAEELEQVDWRGRWIEDDEFGSEDEDGDDPRMLEDFDDGEGDEDEESESEEEEEVESPTVITRPPPSRGGVIIVRKWTS</sequence>
<keyword evidence="5 12" id="KW-1133">Transmembrane helix</keyword>
<comment type="subunit">
    <text evidence="10">Tetramer of two alpha and two beta subunits.</text>
</comment>
<protein>
    <recommendedName>
        <fullName evidence="10">Casein kinase II subunit beta</fullName>
        <shortName evidence="10">CK II beta</shortName>
    </recommendedName>
</protein>
<comment type="similarity">
    <text evidence="2 10">Belongs to the casein kinase 2 subunit beta family.</text>
</comment>
<dbReference type="OrthoDB" id="2275560at2759"/>
<comment type="similarity">
    <text evidence="7">Belongs to the fluoride channel Fluc/FEX (TC 1.A.43) family.</text>
</comment>
<evidence type="ECO:0000256" key="4">
    <source>
        <dbReference type="ARBA" id="ARBA00022692"/>
    </source>
</evidence>
<gene>
    <name evidence="13" type="ORF">HMN09_01227000</name>
</gene>
<name>A0A8H6S3W2_MYCCL</name>
<evidence type="ECO:0000256" key="6">
    <source>
        <dbReference type="ARBA" id="ARBA00023136"/>
    </source>
</evidence>
<feature type="transmembrane region" description="Helical" evidence="12">
    <location>
        <begin position="68"/>
        <end position="89"/>
    </location>
</feature>
<evidence type="ECO:0000256" key="2">
    <source>
        <dbReference type="ARBA" id="ARBA00006941"/>
    </source>
</evidence>
<dbReference type="SMART" id="SM01085">
    <property type="entry name" value="CK_II_beta"/>
    <property type="match status" value="1"/>
</dbReference>
<evidence type="ECO:0000256" key="1">
    <source>
        <dbReference type="ARBA" id="ARBA00004651"/>
    </source>
</evidence>
<evidence type="ECO:0000256" key="8">
    <source>
        <dbReference type="ARBA" id="ARBA00035585"/>
    </source>
</evidence>
<feature type="region of interest" description="Disordered" evidence="11">
    <location>
        <begin position="502"/>
        <end position="530"/>
    </location>
</feature>
<dbReference type="PANTHER" id="PTHR11740">
    <property type="entry name" value="CASEIN KINASE II SUBUNIT BETA"/>
    <property type="match status" value="1"/>
</dbReference>
<keyword evidence="4 12" id="KW-0812">Transmembrane</keyword>
<feature type="transmembrane region" description="Helical" evidence="12">
    <location>
        <begin position="35"/>
        <end position="56"/>
    </location>
</feature>
<dbReference type="FunFam" id="1.10.1820.10:FF:000005">
    <property type="entry name" value="Casein kinase II subunit beta"/>
    <property type="match status" value="1"/>
</dbReference>
<accession>A0A8H6S3W2</accession>
<reference evidence="13" key="1">
    <citation type="submission" date="2020-05" db="EMBL/GenBank/DDBJ databases">
        <title>Mycena genomes resolve the evolution of fungal bioluminescence.</title>
        <authorList>
            <person name="Tsai I.J."/>
        </authorList>
    </citation>
    <scope>NUCLEOTIDE SEQUENCE</scope>
    <source>
        <strain evidence="13">110903Hualien_Pintung</strain>
    </source>
</reference>
<evidence type="ECO:0000256" key="12">
    <source>
        <dbReference type="SAM" id="Phobius"/>
    </source>
</evidence>
<dbReference type="FunFam" id="2.20.25.20:FF:000001">
    <property type="entry name" value="Casein kinase II subunit beta"/>
    <property type="match status" value="1"/>
</dbReference>
<dbReference type="PANTHER" id="PTHR11740:SF0">
    <property type="entry name" value="CASEIN KINASE II SUBUNIT BETA"/>
    <property type="match status" value="1"/>
</dbReference>
<dbReference type="GO" id="GO:0005956">
    <property type="term" value="C:protein kinase CK2 complex"/>
    <property type="evidence" value="ECO:0007669"/>
    <property type="project" value="UniProtKB-UniRule"/>
</dbReference>
<dbReference type="Pfam" id="PF02537">
    <property type="entry name" value="CRCB"/>
    <property type="match status" value="2"/>
</dbReference>
<dbReference type="GO" id="GO:0016301">
    <property type="term" value="F:kinase activity"/>
    <property type="evidence" value="ECO:0007669"/>
    <property type="project" value="UniProtKB-KW"/>
</dbReference>
<dbReference type="InterPro" id="IPR016149">
    <property type="entry name" value="Casein_kin_II_reg-sub_N"/>
</dbReference>
<feature type="transmembrane region" description="Helical" evidence="12">
    <location>
        <begin position="184"/>
        <end position="203"/>
    </location>
</feature>
<proteinExistence type="inferred from homology"/>
<organism evidence="13 14">
    <name type="scientific">Mycena chlorophos</name>
    <name type="common">Agaric fungus</name>
    <name type="synonym">Agaricus chlorophos</name>
    <dbReference type="NCBI Taxonomy" id="658473"/>
    <lineage>
        <taxon>Eukaryota</taxon>
        <taxon>Fungi</taxon>
        <taxon>Dikarya</taxon>
        <taxon>Basidiomycota</taxon>
        <taxon>Agaricomycotina</taxon>
        <taxon>Agaricomycetes</taxon>
        <taxon>Agaricomycetidae</taxon>
        <taxon>Agaricales</taxon>
        <taxon>Marasmiineae</taxon>
        <taxon>Mycenaceae</taxon>
        <taxon>Mycena</taxon>
    </lineage>
</organism>
<comment type="catalytic activity">
    <reaction evidence="8">
        <text>fluoride(in) = fluoride(out)</text>
        <dbReference type="Rhea" id="RHEA:76159"/>
        <dbReference type="ChEBI" id="CHEBI:17051"/>
    </reaction>
    <physiologicalReaction direction="left-to-right" evidence="8">
        <dbReference type="Rhea" id="RHEA:76160"/>
    </physiologicalReaction>
</comment>
<dbReference type="Pfam" id="PF01214">
    <property type="entry name" value="CK_II_beta"/>
    <property type="match status" value="1"/>
</dbReference>
<dbReference type="AlphaFoldDB" id="A0A8H6S3W2"/>
<evidence type="ECO:0000256" key="11">
    <source>
        <dbReference type="SAM" id="MobiDB-lite"/>
    </source>
</evidence>
<evidence type="ECO:0000256" key="5">
    <source>
        <dbReference type="ARBA" id="ARBA00022989"/>
    </source>
</evidence>
<evidence type="ECO:0000256" key="7">
    <source>
        <dbReference type="ARBA" id="ARBA00035120"/>
    </source>
</evidence>
<keyword evidence="13" id="KW-0808">Transferase</keyword>
<keyword evidence="14" id="KW-1185">Reference proteome</keyword>
<comment type="caution">
    <text evidence="13">The sequence shown here is derived from an EMBL/GenBank/DDBJ whole genome shotgun (WGS) entry which is preliminary data.</text>
</comment>
<evidence type="ECO:0000313" key="14">
    <source>
        <dbReference type="Proteomes" id="UP000613580"/>
    </source>
</evidence>
<dbReference type="InterPro" id="IPR035991">
    <property type="entry name" value="Casein_kinase_II_beta-like"/>
</dbReference>
<dbReference type="PRINTS" id="PR00472">
    <property type="entry name" value="CASNKINASEII"/>
</dbReference>
<dbReference type="Proteomes" id="UP000613580">
    <property type="component" value="Unassembled WGS sequence"/>
</dbReference>
<feature type="compositionally biased region" description="Acidic residues" evidence="11">
    <location>
        <begin position="603"/>
        <end position="624"/>
    </location>
</feature>
<dbReference type="GO" id="GO:0005886">
    <property type="term" value="C:plasma membrane"/>
    <property type="evidence" value="ECO:0007669"/>
    <property type="project" value="UniProtKB-SubCell"/>
</dbReference>
<dbReference type="GO" id="GO:0005737">
    <property type="term" value="C:cytoplasm"/>
    <property type="evidence" value="ECO:0007669"/>
    <property type="project" value="TreeGrafter"/>
</dbReference>
<keyword evidence="13" id="KW-0418">Kinase</keyword>
<evidence type="ECO:0000313" key="13">
    <source>
        <dbReference type="EMBL" id="KAF7292429.1"/>
    </source>
</evidence>
<dbReference type="Gene3D" id="2.20.25.20">
    <property type="match status" value="1"/>
</dbReference>
<dbReference type="GO" id="GO:0019887">
    <property type="term" value="F:protein kinase regulator activity"/>
    <property type="evidence" value="ECO:0007669"/>
    <property type="project" value="InterPro"/>
</dbReference>
<feature type="region of interest" description="Disordered" evidence="11">
    <location>
        <begin position="1"/>
        <end position="30"/>
    </location>
</feature>
<feature type="region of interest" description="Disordered" evidence="11">
    <location>
        <begin position="583"/>
        <end position="647"/>
    </location>
</feature>
<evidence type="ECO:0000256" key="9">
    <source>
        <dbReference type="ARBA" id="ARBA00045899"/>
    </source>
</evidence>
<evidence type="ECO:0000256" key="10">
    <source>
        <dbReference type="RuleBase" id="RU361268"/>
    </source>
</evidence>
<evidence type="ECO:0000256" key="3">
    <source>
        <dbReference type="ARBA" id="ARBA00022475"/>
    </source>
</evidence>
<keyword evidence="6 12" id="KW-0472">Membrane</keyword>
<dbReference type="InterPro" id="IPR003691">
    <property type="entry name" value="FluC"/>
</dbReference>
<comment type="subcellular location">
    <subcellularLocation>
        <location evidence="1">Cell membrane</location>
        <topology evidence="1">Multi-pass membrane protein</topology>
    </subcellularLocation>
</comment>
<feature type="transmembrane region" description="Helical" evidence="12">
    <location>
        <begin position="147"/>
        <end position="172"/>
    </location>
</feature>
<dbReference type="InterPro" id="IPR000704">
    <property type="entry name" value="Casein_kinase_II_reg-sub"/>
</dbReference>
<dbReference type="GO" id="GO:0034456">
    <property type="term" value="C:UTP-C complex"/>
    <property type="evidence" value="ECO:0007669"/>
    <property type="project" value="TreeGrafter"/>
</dbReference>
<dbReference type="Gene3D" id="1.10.1820.10">
    <property type="entry name" value="protein kinase ck2 holoenzyme, chain C, domain 1"/>
    <property type="match status" value="1"/>
</dbReference>
<feature type="transmembrane region" description="Helical" evidence="12">
    <location>
        <begin position="235"/>
        <end position="260"/>
    </location>
</feature>
<comment type="function">
    <text evidence="9 10">Regulatory subunit of casein kinase II/CK2. As part of the kinase complex regulates the basal catalytic activity of the alpha subunit a constitutively active serine/threonine-protein kinase that phosphorylates a large number of substrates containing acidic residues C-terminal to the phosphorylated serine or threonine.</text>
</comment>
<dbReference type="EMBL" id="JACAZE010000022">
    <property type="protein sequence ID" value="KAF7292429.1"/>
    <property type="molecule type" value="Genomic_DNA"/>
</dbReference>